<organism>
    <name type="scientific">Pyricularia oryzae (strain P131)</name>
    <name type="common">Rice blast fungus</name>
    <name type="synonym">Magnaporthe oryzae</name>
    <dbReference type="NCBI Taxonomy" id="1143193"/>
    <lineage>
        <taxon>Eukaryota</taxon>
        <taxon>Fungi</taxon>
        <taxon>Dikarya</taxon>
        <taxon>Ascomycota</taxon>
        <taxon>Pezizomycotina</taxon>
        <taxon>Sordariomycetes</taxon>
        <taxon>Sordariomycetidae</taxon>
        <taxon>Magnaporthales</taxon>
        <taxon>Pyriculariaceae</taxon>
        <taxon>Pyricularia</taxon>
    </lineage>
</organism>
<name>L7JMJ5_PYRO1</name>
<gene>
    <name evidence="2" type="ORF">OOW_P131scaffold00195g21</name>
</gene>
<dbReference type="AlphaFoldDB" id="L7JMJ5"/>
<protein>
    <submittedName>
        <fullName evidence="2">Uncharacterized protein</fullName>
    </submittedName>
</protein>
<proteinExistence type="predicted"/>
<evidence type="ECO:0000313" key="2">
    <source>
        <dbReference type="EMBL" id="ELQ69054.1"/>
    </source>
</evidence>
<dbReference type="EMBL" id="JH794109">
    <property type="protein sequence ID" value="ELQ69054.1"/>
    <property type="molecule type" value="Genomic_DNA"/>
</dbReference>
<evidence type="ECO:0000256" key="1">
    <source>
        <dbReference type="SAM" id="MobiDB-lite"/>
    </source>
</evidence>
<accession>L7JMJ5</accession>
<sequence>MVPVPWDSSLVTVEVPKAVCIFKCRQGNQKKKKFLAYLPLRGGLENSGKRRSAIPGGIEPHEIKHSSGCGDNDGGG</sequence>
<reference evidence="2" key="1">
    <citation type="journal article" date="2012" name="PLoS Genet.">
        <title>Comparative analysis of the genomes of two field isolates of the rice blast fungus Magnaporthe oryzae.</title>
        <authorList>
            <person name="Xue M."/>
            <person name="Yang J."/>
            <person name="Li Z."/>
            <person name="Hu S."/>
            <person name="Yao N."/>
            <person name="Dean R.A."/>
            <person name="Zhao W."/>
            <person name="Shen M."/>
            <person name="Zhang H."/>
            <person name="Li C."/>
            <person name="Liu L."/>
            <person name="Cao L."/>
            <person name="Xu X."/>
            <person name="Xing Y."/>
            <person name="Hsiang T."/>
            <person name="Zhang Z."/>
            <person name="Xu J.R."/>
            <person name="Peng Y.L."/>
        </authorList>
    </citation>
    <scope>NUCLEOTIDE SEQUENCE [LARGE SCALE GENOMIC DNA]</scope>
    <source>
        <strain evidence="2">P131</strain>
    </source>
</reference>
<feature type="region of interest" description="Disordered" evidence="1">
    <location>
        <begin position="46"/>
        <end position="76"/>
    </location>
</feature>